<evidence type="ECO:0000313" key="2">
    <source>
        <dbReference type="Proteomes" id="UP000263268"/>
    </source>
</evidence>
<evidence type="ECO:0000313" key="1">
    <source>
        <dbReference type="EMBL" id="HCY80200.1"/>
    </source>
</evidence>
<evidence type="ECO:0008006" key="3">
    <source>
        <dbReference type="Google" id="ProtNLM"/>
    </source>
</evidence>
<gene>
    <name evidence="1" type="ORF">DHV22_00585</name>
</gene>
<comment type="caution">
    <text evidence="1">The sequence shown here is derived from an EMBL/GenBank/DDBJ whole genome shotgun (WGS) entry which is preliminary data.</text>
</comment>
<name>A0A3D6BLT9_9FLAO</name>
<reference evidence="1 2" key="1">
    <citation type="journal article" date="2018" name="Nat. Biotechnol.">
        <title>A standardized bacterial taxonomy based on genome phylogeny substantially revises the tree of life.</title>
        <authorList>
            <person name="Parks D.H."/>
            <person name="Chuvochina M."/>
            <person name="Waite D.W."/>
            <person name="Rinke C."/>
            <person name="Skarshewski A."/>
            <person name="Chaumeil P.A."/>
            <person name="Hugenholtz P."/>
        </authorList>
    </citation>
    <scope>NUCLEOTIDE SEQUENCE [LARGE SCALE GENOMIC DNA]</scope>
    <source>
        <strain evidence="1">UBA10227</strain>
    </source>
</reference>
<proteinExistence type="predicted"/>
<protein>
    <recommendedName>
        <fullName evidence="3">Helix-turn-helix domain-containing protein</fullName>
    </recommendedName>
</protein>
<dbReference type="EMBL" id="DPRK01000013">
    <property type="protein sequence ID" value="HCY80200.1"/>
    <property type="molecule type" value="Genomic_DNA"/>
</dbReference>
<dbReference type="Proteomes" id="UP000263268">
    <property type="component" value="Unassembled WGS sequence"/>
</dbReference>
<accession>A0A3D6BLT9</accession>
<dbReference type="AlphaFoldDB" id="A0A3D6BLT9"/>
<sequence>MKSAFYGLLPRIIRHNKELKPNSKVLYSEITATLDEDGVCTKTNSYFQNVLGIGKSAISNCLTELREQGFIGVVIEMKENSQRFIKRYITPTPASYMGRVKINNEITHTTDLGGVESVAPLLNGNTQSTLEQTLLYNNNIITKVYTNPKKRHTPINKKMNDEQKNALMKIVNDFYSTQQFRHPSMIDSKWNSDDGIVNGSINVLFDLIVIDGFEYESIRDVIKWAINDNFWGKNLLSLKVLRNKANNGFSKFQNLHHTYKNQ</sequence>
<organism evidence="1 2">
    <name type="scientific">Xanthomarina gelatinilytica</name>
    <dbReference type="NCBI Taxonomy" id="1137281"/>
    <lineage>
        <taxon>Bacteria</taxon>
        <taxon>Pseudomonadati</taxon>
        <taxon>Bacteroidota</taxon>
        <taxon>Flavobacteriia</taxon>
        <taxon>Flavobacteriales</taxon>
        <taxon>Flavobacteriaceae</taxon>
        <taxon>Xanthomarina</taxon>
    </lineage>
</organism>